<gene>
    <name evidence="4" type="ORF">QCA50_013794</name>
</gene>
<name>A0AAW0FQS4_9APHY</name>
<evidence type="ECO:0000259" key="3">
    <source>
        <dbReference type="Pfam" id="PF23585"/>
    </source>
</evidence>
<dbReference type="Proteomes" id="UP001385951">
    <property type="component" value="Unassembled WGS sequence"/>
</dbReference>
<keyword evidence="5" id="KW-1185">Reference proteome</keyword>
<dbReference type="InterPro" id="IPR055561">
    <property type="entry name" value="DUF7137"/>
</dbReference>
<accession>A0AAW0FQS4</accession>
<feature type="compositionally biased region" description="Low complexity" evidence="2">
    <location>
        <begin position="1"/>
        <end position="30"/>
    </location>
</feature>
<feature type="compositionally biased region" description="Basic and acidic residues" evidence="2">
    <location>
        <begin position="326"/>
        <end position="335"/>
    </location>
</feature>
<sequence>MSQQQSSQTASQTQSQSQSGSAQSQSASGSLTIPQTAPAGGLTITQPPQTATSYYKIKEGITVTFGWNFTSLLSTPTHLTVSAFCDNGNTYPVGPTDGIIAGDASSVEWDLWSYNQANPGTPLAQATYTLHIWDDRGPGAPLSPGLFHENNALRFAMYNPASYTPLASIKAAIVNRLLSGHVYCRDCVQGSFYSTLEALGLSGCLVCRQTFHDSSFQRVHLAGQDVASSSNLRIQIKGLQNRLAEMQDQVNRQEWTIRVLMNENAILRDQARLQHSGGILSALSLLRRDENLHKGTKPVHVDVARLRTGQPGDAVKPKKNASGNFAKKEDTHDLGMPDLSSLSIASH</sequence>
<reference evidence="4 5" key="1">
    <citation type="submission" date="2022-09" db="EMBL/GenBank/DDBJ databases">
        <authorList>
            <person name="Palmer J.M."/>
        </authorList>
    </citation>
    <scope>NUCLEOTIDE SEQUENCE [LARGE SCALE GENOMIC DNA]</scope>
    <source>
        <strain evidence="4 5">DSM 7382</strain>
    </source>
</reference>
<evidence type="ECO:0000313" key="4">
    <source>
        <dbReference type="EMBL" id="KAK7683121.1"/>
    </source>
</evidence>
<organism evidence="4 5">
    <name type="scientific">Cerrena zonata</name>
    <dbReference type="NCBI Taxonomy" id="2478898"/>
    <lineage>
        <taxon>Eukaryota</taxon>
        <taxon>Fungi</taxon>
        <taxon>Dikarya</taxon>
        <taxon>Basidiomycota</taxon>
        <taxon>Agaricomycotina</taxon>
        <taxon>Agaricomycetes</taxon>
        <taxon>Polyporales</taxon>
        <taxon>Cerrenaceae</taxon>
        <taxon>Cerrena</taxon>
    </lineage>
</organism>
<feature type="coiled-coil region" evidence="1">
    <location>
        <begin position="229"/>
        <end position="263"/>
    </location>
</feature>
<evidence type="ECO:0000256" key="2">
    <source>
        <dbReference type="SAM" id="MobiDB-lite"/>
    </source>
</evidence>
<dbReference type="AlphaFoldDB" id="A0AAW0FQS4"/>
<feature type="domain" description="DUF7137" evidence="3">
    <location>
        <begin position="36"/>
        <end position="169"/>
    </location>
</feature>
<dbReference type="PANTHER" id="PTHR42028">
    <property type="entry name" value="CHROMOSOME 1, WHOLE GENOME SHOTGUN SEQUENCE"/>
    <property type="match status" value="1"/>
</dbReference>
<evidence type="ECO:0000256" key="1">
    <source>
        <dbReference type="SAM" id="Coils"/>
    </source>
</evidence>
<feature type="region of interest" description="Disordered" evidence="2">
    <location>
        <begin position="1"/>
        <end position="45"/>
    </location>
</feature>
<dbReference type="PANTHER" id="PTHR42028:SF1">
    <property type="entry name" value="YALI0E30657P"/>
    <property type="match status" value="1"/>
</dbReference>
<keyword evidence="1" id="KW-0175">Coiled coil</keyword>
<dbReference type="EMBL" id="JASBNA010000032">
    <property type="protein sequence ID" value="KAK7683121.1"/>
    <property type="molecule type" value="Genomic_DNA"/>
</dbReference>
<proteinExistence type="predicted"/>
<evidence type="ECO:0000313" key="5">
    <source>
        <dbReference type="Proteomes" id="UP001385951"/>
    </source>
</evidence>
<dbReference type="Pfam" id="PF23585">
    <property type="entry name" value="DUF7137"/>
    <property type="match status" value="1"/>
</dbReference>
<feature type="region of interest" description="Disordered" evidence="2">
    <location>
        <begin position="308"/>
        <end position="347"/>
    </location>
</feature>
<comment type="caution">
    <text evidence="4">The sequence shown here is derived from an EMBL/GenBank/DDBJ whole genome shotgun (WGS) entry which is preliminary data.</text>
</comment>
<protein>
    <recommendedName>
        <fullName evidence="3">DUF7137 domain-containing protein</fullName>
    </recommendedName>
</protein>